<feature type="domain" description="Cytochrome c" evidence="6">
    <location>
        <begin position="196"/>
        <end position="278"/>
    </location>
</feature>
<dbReference type="InterPro" id="IPR036909">
    <property type="entry name" value="Cyt_c-like_dom_sf"/>
</dbReference>
<dbReference type="InterPro" id="IPR009056">
    <property type="entry name" value="Cyt_c-like_dom"/>
</dbReference>
<evidence type="ECO:0000256" key="4">
    <source>
        <dbReference type="PROSITE-ProRule" id="PRU00433"/>
    </source>
</evidence>
<dbReference type="Gene3D" id="1.10.760.10">
    <property type="entry name" value="Cytochrome c-like domain"/>
    <property type="match status" value="2"/>
</dbReference>
<keyword evidence="2 4" id="KW-0479">Metal-binding</keyword>
<keyword evidence="8" id="KW-1185">Reference proteome</keyword>
<gene>
    <name evidence="7" type="ORF">SAMN04244570_2177</name>
</gene>
<dbReference type="Pfam" id="PF13442">
    <property type="entry name" value="Cytochrome_CBB3"/>
    <property type="match status" value="1"/>
</dbReference>
<dbReference type="AlphaFoldDB" id="A0A1T4YC22"/>
<evidence type="ECO:0000256" key="2">
    <source>
        <dbReference type="ARBA" id="ARBA00022723"/>
    </source>
</evidence>
<organism evidence="7 8">
    <name type="scientific">Sporosarcina newyorkensis</name>
    <dbReference type="NCBI Taxonomy" id="759851"/>
    <lineage>
        <taxon>Bacteria</taxon>
        <taxon>Bacillati</taxon>
        <taxon>Bacillota</taxon>
        <taxon>Bacilli</taxon>
        <taxon>Bacillales</taxon>
        <taxon>Caryophanaceae</taxon>
        <taxon>Sporosarcina</taxon>
    </lineage>
</organism>
<dbReference type="GO" id="GO:0020037">
    <property type="term" value="F:heme binding"/>
    <property type="evidence" value="ECO:0007669"/>
    <property type="project" value="InterPro"/>
</dbReference>
<evidence type="ECO:0000259" key="6">
    <source>
        <dbReference type="PROSITE" id="PS51007"/>
    </source>
</evidence>
<feature type="domain" description="Cytochrome c" evidence="6">
    <location>
        <begin position="67"/>
        <end position="173"/>
    </location>
</feature>
<dbReference type="PROSITE" id="PS51007">
    <property type="entry name" value="CYTC"/>
    <property type="match status" value="2"/>
</dbReference>
<dbReference type="GO" id="GO:0046872">
    <property type="term" value="F:metal ion binding"/>
    <property type="evidence" value="ECO:0007669"/>
    <property type="project" value="UniProtKB-KW"/>
</dbReference>
<keyword evidence="3 4" id="KW-0408">Iron</keyword>
<feature type="compositionally biased region" description="Basic and acidic residues" evidence="5">
    <location>
        <begin position="278"/>
        <end position="291"/>
    </location>
</feature>
<dbReference type="SUPFAM" id="SSF46626">
    <property type="entry name" value="Cytochrome c"/>
    <property type="match status" value="2"/>
</dbReference>
<dbReference type="GO" id="GO:0009055">
    <property type="term" value="F:electron transfer activity"/>
    <property type="evidence" value="ECO:0007669"/>
    <property type="project" value="InterPro"/>
</dbReference>
<dbReference type="EMBL" id="FUYJ01000003">
    <property type="protein sequence ID" value="SKA98795.1"/>
    <property type="molecule type" value="Genomic_DNA"/>
</dbReference>
<evidence type="ECO:0000313" key="8">
    <source>
        <dbReference type="Proteomes" id="UP000190042"/>
    </source>
</evidence>
<name>A0A1T4YC22_9BACL</name>
<keyword evidence="1 4" id="KW-0349">Heme</keyword>
<sequence>MKRTTTLTLGFIVVVCLVVIALMANQLRSNKDQAAESPETEAPTEKVAGIQHNPPSMEDVPDGPEGEAIKRGHLLFDDTSNVLRSEAASVEDGIARVNELSCTSCHAGAGTDEGVSSMVGMSAVYPMYIGRSGQMVTLEERINGCMVRSMDGQKFAADDEDLDAMVAYLTYISEGIPVGAELEWRHQNTIDDLPTPDVDNGEKLYQQSCIACHGESGEGTGSNTGPKLWGDGSFNDGAGIARMTKMAGYVQKNMPVGQENTLSDQEASDLAAYILSQDRPEWGNHDKDWPDGGRPNDIMTKERRDQVKDGTINWDEVLAKPEK</sequence>
<dbReference type="Pfam" id="PF21342">
    <property type="entry name" value="SoxA-TsdA_cyt-c"/>
    <property type="match status" value="1"/>
</dbReference>
<evidence type="ECO:0000313" key="7">
    <source>
        <dbReference type="EMBL" id="SKA98795.1"/>
    </source>
</evidence>
<evidence type="ECO:0000256" key="3">
    <source>
        <dbReference type="ARBA" id="ARBA00023004"/>
    </source>
</evidence>
<feature type="region of interest" description="Disordered" evidence="5">
    <location>
        <begin position="277"/>
        <end position="303"/>
    </location>
</feature>
<dbReference type="InterPro" id="IPR051459">
    <property type="entry name" value="Cytochrome_c-type_DH"/>
</dbReference>
<dbReference type="Proteomes" id="UP000190042">
    <property type="component" value="Unassembled WGS sequence"/>
</dbReference>
<proteinExistence type="predicted"/>
<dbReference type="PANTHER" id="PTHR35008:SF4">
    <property type="entry name" value="BLL4482 PROTEIN"/>
    <property type="match status" value="1"/>
</dbReference>
<feature type="region of interest" description="Disordered" evidence="5">
    <location>
        <begin position="29"/>
        <end position="68"/>
    </location>
</feature>
<accession>A0A1T4YC22</accession>
<dbReference type="RefSeq" id="WP_009766568.1">
    <property type="nucleotide sequence ID" value="NZ_FUYJ01000003.1"/>
</dbReference>
<protein>
    <submittedName>
        <fullName evidence="7">Cytochrome c</fullName>
    </submittedName>
</protein>
<reference evidence="8" key="1">
    <citation type="submission" date="2017-02" db="EMBL/GenBank/DDBJ databases">
        <authorList>
            <person name="Varghese N."/>
            <person name="Submissions S."/>
        </authorList>
    </citation>
    <scope>NUCLEOTIDE SEQUENCE [LARGE SCALE GENOMIC DNA]</scope>
    <source>
        <strain evidence="8">DSM 23966</strain>
    </source>
</reference>
<evidence type="ECO:0000256" key="5">
    <source>
        <dbReference type="SAM" id="MobiDB-lite"/>
    </source>
</evidence>
<evidence type="ECO:0000256" key="1">
    <source>
        <dbReference type="ARBA" id="ARBA00022617"/>
    </source>
</evidence>
<dbReference type="PANTHER" id="PTHR35008">
    <property type="entry name" value="BLL4482 PROTEIN-RELATED"/>
    <property type="match status" value="1"/>
</dbReference>